<dbReference type="InterPro" id="IPR000569">
    <property type="entry name" value="HECT_dom"/>
</dbReference>
<dbReference type="SUPFAM" id="SSF56204">
    <property type="entry name" value="Hect, E3 ligase catalytic domain"/>
    <property type="match status" value="1"/>
</dbReference>
<dbReference type="EC" id="2.3.2.26" evidence="3"/>
<dbReference type="GO" id="GO:0005737">
    <property type="term" value="C:cytoplasm"/>
    <property type="evidence" value="ECO:0007669"/>
    <property type="project" value="UniProtKB-SubCell"/>
</dbReference>
<evidence type="ECO:0000256" key="3">
    <source>
        <dbReference type="ARBA" id="ARBA00012485"/>
    </source>
</evidence>
<feature type="non-terminal residue" evidence="9">
    <location>
        <position position="501"/>
    </location>
</feature>
<dbReference type="FunFam" id="3.30.2410.10:FF:000003">
    <property type="entry name" value="probable E3 ubiquitin-protein ligase HERC4 isoform X1"/>
    <property type="match status" value="1"/>
</dbReference>
<dbReference type="FunFam" id="3.30.2160.10:FF:000004">
    <property type="entry name" value="probable E3 ubiquitin-protein ligase HERC4 isoform X1"/>
    <property type="match status" value="1"/>
</dbReference>
<accession>A0A061R381</accession>
<dbReference type="Gene3D" id="3.30.2160.10">
    <property type="entry name" value="Hect, E3 ligase catalytic domain"/>
    <property type="match status" value="1"/>
</dbReference>
<keyword evidence="9" id="KW-0436">Ligase</keyword>
<evidence type="ECO:0000256" key="2">
    <source>
        <dbReference type="ARBA" id="ARBA00004496"/>
    </source>
</evidence>
<dbReference type="InterPro" id="IPR044611">
    <property type="entry name" value="E3A/B/C-like"/>
</dbReference>
<reference evidence="9" key="1">
    <citation type="submission" date="2014-05" db="EMBL/GenBank/DDBJ databases">
        <title>The transcriptome of the halophilic microalga Tetraselmis sp. GSL018 isolated from the Great Salt Lake, Utah.</title>
        <authorList>
            <person name="Jinkerson R.E."/>
            <person name="D'Adamo S."/>
            <person name="Posewitz M.C."/>
        </authorList>
    </citation>
    <scope>NUCLEOTIDE SEQUENCE</scope>
    <source>
        <strain evidence="9">GSL018</strain>
    </source>
</reference>
<evidence type="ECO:0000256" key="1">
    <source>
        <dbReference type="ARBA" id="ARBA00000885"/>
    </source>
</evidence>
<dbReference type="CDD" id="cd00078">
    <property type="entry name" value="HECTc"/>
    <property type="match status" value="1"/>
</dbReference>
<sequence>REVLAGWIETFSREEFAIRLVRPVQKHVSRLCSSPAAMQQNRPEVLQAMDLLSLLHGINERRGQLIKYEEFHNSEVSDNANLPQEYKISYELGHAKRGSVETLCHVPFIFTPEAKNRILQGEANLQKQKHINDSRIQAMFFGPSPAQSVWLHIRVRREHLLEDALNEIVQKPQDLKKPLKVTFLSAGAVEEGLDEGGVAREFFMLLTRELLDVNYGMFAYLPETRTYWFNQASMEPDINFRLVGILLGLAIYNNVILDVHFPMVTYKKLVGLKPEFNDLKAAMPELGRGLQQLLDYEGDVEEVFARNFDVEYEYYGEMRTVELVEGGSSKPVTNENRQEYVELYTKWVLEDSINRHFQAFSEGFHEVCDGFALRMFRHEELELLIRGLPHLDFEALQKVTRYDGGYREDSPTVQMFWEVLHSLTLEQKKRFLLFTTGCDRAPVGGLGKLPLIIQRSGPDTDRLPTSHTCFHILLLPEYASKDKLRERLLLAIDNAEGFGLQ</sequence>
<dbReference type="GO" id="GO:0061630">
    <property type="term" value="F:ubiquitin protein ligase activity"/>
    <property type="evidence" value="ECO:0007669"/>
    <property type="project" value="UniProtKB-EC"/>
</dbReference>
<feature type="active site" description="Glycyl thioester intermediate" evidence="7">
    <location>
        <position position="469"/>
    </location>
</feature>
<dbReference type="InterPro" id="IPR035983">
    <property type="entry name" value="Hect_E3_ubiquitin_ligase"/>
</dbReference>
<dbReference type="EMBL" id="GBEZ01021655">
    <property type="protein sequence ID" value="JAC65110.1"/>
    <property type="molecule type" value="Transcribed_RNA"/>
</dbReference>
<comment type="subcellular location">
    <subcellularLocation>
        <location evidence="2">Cytoplasm</location>
    </subcellularLocation>
</comment>
<proteinExistence type="predicted"/>
<dbReference type="Gene3D" id="3.30.2410.10">
    <property type="entry name" value="Hect, E3 ligase catalytic domain"/>
    <property type="match status" value="1"/>
</dbReference>
<organism evidence="9">
    <name type="scientific">Tetraselmis sp. GSL018</name>
    <dbReference type="NCBI Taxonomy" id="582737"/>
    <lineage>
        <taxon>Eukaryota</taxon>
        <taxon>Viridiplantae</taxon>
        <taxon>Chlorophyta</taxon>
        <taxon>core chlorophytes</taxon>
        <taxon>Chlorodendrophyceae</taxon>
        <taxon>Chlorodendrales</taxon>
        <taxon>Chlorodendraceae</taxon>
        <taxon>Tetraselmis</taxon>
    </lineage>
</organism>
<evidence type="ECO:0000313" key="9">
    <source>
        <dbReference type="EMBL" id="JAC65110.1"/>
    </source>
</evidence>
<dbReference type="GO" id="GO:0016874">
    <property type="term" value="F:ligase activity"/>
    <property type="evidence" value="ECO:0007669"/>
    <property type="project" value="UniProtKB-KW"/>
</dbReference>
<feature type="domain" description="HECT" evidence="8">
    <location>
        <begin position="171"/>
        <end position="501"/>
    </location>
</feature>
<keyword evidence="5" id="KW-0808">Transferase</keyword>
<dbReference type="PANTHER" id="PTHR45700:SF8">
    <property type="entry name" value="HECT-TYPE E3 UBIQUITIN TRANSFERASE"/>
    <property type="match status" value="1"/>
</dbReference>
<dbReference type="Gene3D" id="3.90.1750.10">
    <property type="entry name" value="Hect, E3 ligase catalytic domains"/>
    <property type="match status" value="1"/>
</dbReference>
<feature type="non-terminal residue" evidence="9">
    <location>
        <position position="1"/>
    </location>
</feature>
<dbReference type="PROSITE" id="PS50237">
    <property type="entry name" value="HECT"/>
    <property type="match status" value="1"/>
</dbReference>
<keyword evidence="6 7" id="KW-0833">Ubl conjugation pathway</keyword>
<dbReference type="SMART" id="SM00119">
    <property type="entry name" value="HECTc"/>
    <property type="match status" value="1"/>
</dbReference>
<evidence type="ECO:0000256" key="4">
    <source>
        <dbReference type="ARBA" id="ARBA00022490"/>
    </source>
</evidence>
<evidence type="ECO:0000256" key="5">
    <source>
        <dbReference type="ARBA" id="ARBA00022679"/>
    </source>
</evidence>
<dbReference type="AlphaFoldDB" id="A0A061R381"/>
<dbReference type="Pfam" id="PF00632">
    <property type="entry name" value="HECT"/>
    <property type="match status" value="1"/>
</dbReference>
<keyword evidence="4" id="KW-0963">Cytoplasm</keyword>
<evidence type="ECO:0000256" key="7">
    <source>
        <dbReference type="PROSITE-ProRule" id="PRU00104"/>
    </source>
</evidence>
<evidence type="ECO:0000256" key="6">
    <source>
        <dbReference type="ARBA" id="ARBA00022786"/>
    </source>
</evidence>
<name>A0A061R381_9CHLO</name>
<evidence type="ECO:0000259" key="8">
    <source>
        <dbReference type="PROSITE" id="PS50237"/>
    </source>
</evidence>
<dbReference type="PANTHER" id="PTHR45700">
    <property type="entry name" value="UBIQUITIN-PROTEIN LIGASE E3C"/>
    <property type="match status" value="1"/>
</dbReference>
<gene>
    <name evidence="9" type="primary">E6AP</name>
    <name evidence="9" type="ORF">TSPGSL018_16776</name>
</gene>
<comment type="catalytic activity">
    <reaction evidence="1">
        <text>S-ubiquitinyl-[E2 ubiquitin-conjugating enzyme]-L-cysteine + [acceptor protein]-L-lysine = [E2 ubiquitin-conjugating enzyme]-L-cysteine + N(6)-ubiquitinyl-[acceptor protein]-L-lysine.</text>
        <dbReference type="EC" id="2.3.2.26"/>
    </reaction>
</comment>
<dbReference type="GO" id="GO:0000209">
    <property type="term" value="P:protein polyubiquitination"/>
    <property type="evidence" value="ECO:0007669"/>
    <property type="project" value="InterPro"/>
</dbReference>
<protein>
    <recommendedName>
        <fullName evidence="3">HECT-type E3 ubiquitin transferase</fullName>
        <ecNumber evidence="3">2.3.2.26</ecNumber>
    </recommendedName>
</protein>